<dbReference type="InterPro" id="IPR004360">
    <property type="entry name" value="Glyas_Fos-R_dOase_dom"/>
</dbReference>
<dbReference type="AlphaFoldDB" id="A0A1I2MNB6"/>
<dbReference type="Gene3D" id="3.10.180.10">
    <property type="entry name" value="2,3-Dihydroxybiphenyl 1,2-Dioxygenase, domain 1"/>
    <property type="match status" value="1"/>
</dbReference>
<dbReference type="RefSeq" id="WP_093304906.1">
    <property type="nucleotide sequence ID" value="NZ_FOOH01000014.1"/>
</dbReference>
<evidence type="ECO:0000313" key="2">
    <source>
        <dbReference type="EMBL" id="SFF92169.1"/>
    </source>
</evidence>
<dbReference type="Pfam" id="PF00903">
    <property type="entry name" value="Glyoxalase"/>
    <property type="match status" value="1"/>
</dbReference>
<evidence type="ECO:0000313" key="3">
    <source>
        <dbReference type="Proteomes" id="UP000199116"/>
    </source>
</evidence>
<dbReference type="SUPFAM" id="SSF54593">
    <property type="entry name" value="Glyoxalase/Bleomycin resistance protein/Dihydroxybiphenyl dioxygenase"/>
    <property type="match status" value="1"/>
</dbReference>
<dbReference type="PROSITE" id="PS51819">
    <property type="entry name" value="VOC"/>
    <property type="match status" value="1"/>
</dbReference>
<dbReference type="InterPro" id="IPR029068">
    <property type="entry name" value="Glyas_Bleomycin-R_OHBP_Dase"/>
</dbReference>
<dbReference type="EMBL" id="FOOH01000014">
    <property type="protein sequence ID" value="SFF92169.1"/>
    <property type="molecule type" value="Genomic_DNA"/>
</dbReference>
<reference evidence="3" key="1">
    <citation type="submission" date="2016-10" db="EMBL/GenBank/DDBJ databases">
        <authorList>
            <person name="Varghese N."/>
            <person name="Submissions S."/>
        </authorList>
    </citation>
    <scope>NUCLEOTIDE SEQUENCE [LARGE SCALE GENOMIC DNA]</scope>
    <source>
        <strain evidence="3">DSM 23515</strain>
    </source>
</reference>
<accession>A0A1I2MNB6</accession>
<keyword evidence="3" id="KW-1185">Reference proteome</keyword>
<proteinExistence type="predicted"/>
<evidence type="ECO:0000259" key="1">
    <source>
        <dbReference type="PROSITE" id="PS51819"/>
    </source>
</evidence>
<dbReference type="InterPro" id="IPR037523">
    <property type="entry name" value="VOC_core"/>
</dbReference>
<dbReference type="Proteomes" id="UP000199116">
    <property type="component" value="Unassembled WGS sequence"/>
</dbReference>
<gene>
    <name evidence="2" type="ORF">SAMN04488033_11475</name>
</gene>
<organism evidence="2 3">
    <name type="scientific">Salegentibacter agarivorans</name>
    <dbReference type="NCBI Taxonomy" id="345907"/>
    <lineage>
        <taxon>Bacteria</taxon>
        <taxon>Pseudomonadati</taxon>
        <taxon>Bacteroidota</taxon>
        <taxon>Flavobacteriia</taxon>
        <taxon>Flavobacteriales</taxon>
        <taxon>Flavobacteriaceae</taxon>
        <taxon>Salegentibacter</taxon>
    </lineage>
</organism>
<sequence>MGGTSQKKKKEKQEETLKDFISWFEIPAINFQQAVDFYNRIFNMDMETQFDGNYAMAFFPAEKGIGGAIVTGPNSIPGIIGPLLYLNAGKDLNRILNRVEGAGGRIVMTKTLINPESGYFAIFIDSEGNKLALHSKE</sequence>
<name>A0A1I2MNB6_9FLAO</name>
<protein>
    <recommendedName>
        <fullName evidence="1">VOC domain-containing protein</fullName>
    </recommendedName>
</protein>
<feature type="domain" description="VOC" evidence="1">
    <location>
        <begin position="20"/>
        <end position="136"/>
    </location>
</feature>